<dbReference type="InterPro" id="IPR001296">
    <property type="entry name" value="Glyco_trans_1"/>
</dbReference>
<accession>A0ABP8LIY6</accession>
<organism evidence="7 8">
    <name type="scientific">Georgenia halophila</name>
    <dbReference type="NCBI Taxonomy" id="620889"/>
    <lineage>
        <taxon>Bacteria</taxon>
        <taxon>Bacillati</taxon>
        <taxon>Actinomycetota</taxon>
        <taxon>Actinomycetes</taxon>
        <taxon>Micrococcales</taxon>
        <taxon>Bogoriellaceae</taxon>
        <taxon>Georgenia</taxon>
    </lineage>
</organism>
<evidence type="ECO:0000259" key="5">
    <source>
        <dbReference type="Pfam" id="PF00534"/>
    </source>
</evidence>
<keyword evidence="2" id="KW-0328">Glycosyltransferase</keyword>
<evidence type="ECO:0000256" key="3">
    <source>
        <dbReference type="ARBA" id="ARBA00022679"/>
    </source>
</evidence>
<evidence type="ECO:0000313" key="8">
    <source>
        <dbReference type="Proteomes" id="UP001500622"/>
    </source>
</evidence>
<keyword evidence="8" id="KW-1185">Reference proteome</keyword>
<evidence type="ECO:0000256" key="2">
    <source>
        <dbReference type="ARBA" id="ARBA00022676"/>
    </source>
</evidence>
<keyword evidence="3" id="KW-0808">Transferase</keyword>
<evidence type="ECO:0000256" key="1">
    <source>
        <dbReference type="ARBA" id="ARBA00021292"/>
    </source>
</evidence>
<dbReference type="PANTHER" id="PTHR45947:SF3">
    <property type="entry name" value="SULFOQUINOVOSYL TRANSFERASE SQD2"/>
    <property type="match status" value="1"/>
</dbReference>
<dbReference type="SUPFAM" id="SSF53756">
    <property type="entry name" value="UDP-Glycosyltransferase/glycogen phosphorylase"/>
    <property type="match status" value="1"/>
</dbReference>
<comment type="caution">
    <text evidence="7">The sequence shown here is derived from an EMBL/GenBank/DDBJ whole genome shotgun (WGS) entry which is preliminary data.</text>
</comment>
<evidence type="ECO:0000256" key="4">
    <source>
        <dbReference type="SAM" id="MobiDB-lite"/>
    </source>
</evidence>
<feature type="region of interest" description="Disordered" evidence="4">
    <location>
        <begin position="106"/>
        <end position="128"/>
    </location>
</feature>
<evidence type="ECO:0000259" key="6">
    <source>
        <dbReference type="Pfam" id="PF13579"/>
    </source>
</evidence>
<proteinExistence type="predicted"/>
<dbReference type="Proteomes" id="UP001500622">
    <property type="component" value="Unassembled WGS sequence"/>
</dbReference>
<feature type="domain" description="Glycosyl transferase family 1" evidence="5">
    <location>
        <begin position="180"/>
        <end position="342"/>
    </location>
</feature>
<gene>
    <name evidence="7" type="ORF">GCM10023169_31220</name>
</gene>
<dbReference type="EMBL" id="BAABGN010000012">
    <property type="protein sequence ID" value="GAA4429207.1"/>
    <property type="molecule type" value="Genomic_DNA"/>
</dbReference>
<reference evidence="8" key="1">
    <citation type="journal article" date="2019" name="Int. J. Syst. Evol. Microbiol.">
        <title>The Global Catalogue of Microorganisms (GCM) 10K type strain sequencing project: providing services to taxonomists for standard genome sequencing and annotation.</title>
        <authorList>
            <consortium name="The Broad Institute Genomics Platform"/>
            <consortium name="The Broad Institute Genome Sequencing Center for Infectious Disease"/>
            <person name="Wu L."/>
            <person name="Ma J."/>
        </authorList>
    </citation>
    <scope>NUCLEOTIDE SEQUENCE [LARGE SCALE GENOMIC DNA]</scope>
    <source>
        <strain evidence="8">JCM 17810</strain>
    </source>
</reference>
<dbReference type="Gene3D" id="3.40.50.2000">
    <property type="entry name" value="Glycogen Phosphorylase B"/>
    <property type="match status" value="2"/>
</dbReference>
<evidence type="ECO:0000313" key="7">
    <source>
        <dbReference type="EMBL" id="GAA4429207.1"/>
    </source>
</evidence>
<name>A0ABP8LIY6_9MICO</name>
<dbReference type="InterPro" id="IPR028098">
    <property type="entry name" value="Glyco_trans_4-like_N"/>
</dbReference>
<dbReference type="Pfam" id="PF00534">
    <property type="entry name" value="Glycos_transf_1"/>
    <property type="match status" value="1"/>
</dbReference>
<dbReference type="InterPro" id="IPR050194">
    <property type="entry name" value="Glycosyltransferase_grp1"/>
</dbReference>
<dbReference type="PANTHER" id="PTHR45947">
    <property type="entry name" value="SULFOQUINOVOSYL TRANSFERASE SQD2"/>
    <property type="match status" value="1"/>
</dbReference>
<protein>
    <recommendedName>
        <fullName evidence="1">D-inositol 3-phosphate glycosyltransferase</fullName>
    </recommendedName>
</protein>
<feature type="domain" description="Glycosyltransferase subfamily 4-like N-terminal" evidence="6">
    <location>
        <begin position="1"/>
        <end position="168"/>
    </location>
</feature>
<dbReference type="Pfam" id="PF13579">
    <property type="entry name" value="Glyco_trans_4_4"/>
    <property type="match status" value="1"/>
</dbReference>
<sequence length="372" mass="39084">MNVAVRHTAAEMAARGHLVEILTRWTSPQAPAEMELAPGVLLRQLRVGPPEPRDKGDHEQYVAEFADALATLEPYDVVHSHHWFSGIAALEQAHLAGTPHVQSFNSIAAPAGTPLSSGERPESPGRLGGEAHLAATSDAIVVASRAERTTVVDRLGADPARVVQVTPGVDSRQFRPAAHGRGDYILAAARLEPLKGLDLAIETLAALDPAERPRLVVSGGATSGFRDYPGRLLDLAARLGVAEDVELAGPQSRTALADLMAGARLLLVPSHSETFGLVALEAQACATPVVAADSGGLRDAVADGVTGVLVPGWDPDRWAAELRALLSDTARCERLGAAGRERALLHTWGRTAARTLDVYGSLLPAPARCRGA</sequence>